<name>A0A2B7X9X5_9EURO</name>
<gene>
    <name evidence="5" type="ORF">GX51_02972</name>
</gene>
<keyword evidence="2 3" id="KW-0040">ANK repeat</keyword>
<proteinExistence type="predicted"/>
<dbReference type="SMART" id="SM00248">
    <property type="entry name" value="ANK"/>
    <property type="match status" value="11"/>
</dbReference>
<dbReference type="Pfam" id="PF13606">
    <property type="entry name" value="Ank_3"/>
    <property type="match status" value="1"/>
</dbReference>
<evidence type="ECO:0000256" key="3">
    <source>
        <dbReference type="PROSITE-ProRule" id="PRU00023"/>
    </source>
</evidence>
<feature type="repeat" description="ANK" evidence="3">
    <location>
        <begin position="330"/>
        <end position="363"/>
    </location>
</feature>
<organism evidence="5 6">
    <name type="scientific">Blastomyces parvus</name>
    <dbReference type="NCBI Taxonomy" id="2060905"/>
    <lineage>
        <taxon>Eukaryota</taxon>
        <taxon>Fungi</taxon>
        <taxon>Dikarya</taxon>
        <taxon>Ascomycota</taxon>
        <taxon>Pezizomycotina</taxon>
        <taxon>Eurotiomycetes</taxon>
        <taxon>Eurotiomycetidae</taxon>
        <taxon>Onygenales</taxon>
        <taxon>Ajellomycetaceae</taxon>
        <taxon>Blastomyces</taxon>
    </lineage>
</organism>
<protein>
    <recommendedName>
        <fullName evidence="4">F-box domain-containing protein</fullName>
    </recommendedName>
</protein>
<accession>A0A2B7X9X5</accession>
<keyword evidence="1" id="KW-0677">Repeat</keyword>
<reference evidence="5 6" key="1">
    <citation type="submission" date="2017-10" db="EMBL/GenBank/DDBJ databases">
        <title>Comparative genomics in systemic dimorphic fungi from Ajellomycetaceae.</title>
        <authorList>
            <person name="Munoz J.F."/>
            <person name="Mcewen J.G."/>
            <person name="Clay O.K."/>
            <person name="Cuomo C.A."/>
        </authorList>
    </citation>
    <scope>NUCLEOTIDE SEQUENCE [LARGE SCALE GENOMIC DNA]</scope>
    <source>
        <strain evidence="5 6">UAMH130</strain>
    </source>
</reference>
<dbReference type="OrthoDB" id="4195796at2759"/>
<dbReference type="PROSITE" id="PS50088">
    <property type="entry name" value="ANK_REPEAT"/>
    <property type="match status" value="2"/>
</dbReference>
<dbReference type="EMBL" id="PDNC01000030">
    <property type="protein sequence ID" value="PGH05448.1"/>
    <property type="molecule type" value="Genomic_DNA"/>
</dbReference>
<evidence type="ECO:0000313" key="6">
    <source>
        <dbReference type="Proteomes" id="UP000224080"/>
    </source>
</evidence>
<sequence length="544" mass="59595">MQFLDLPNELFVLLGEDLPLSDLNSLLQTNSRLYSLLNTELYRYGANSALLWAAEYGNENLARKALNARASLRALDAEDKTPLIIACQRGHVKVAELLLTRDSSDLNGVVNDWSPLDPQISRRRAAWRTMSPLLFAAQENHAGVVKLLLDQPGVNPHFTDCRGMSVLHYATKDECESVLKLLLENDRTGPVADGAALVLFSFDMKRYSAMSLLLSTGGLEVELSRDEADRLLLQSLNMGLKHIVKKLLVLPSPSTESKYLYEWTTRLAFAVVQSDKAAVTSLLTSTAVDPNHQDILGFTPLSLAVCMGNEDIVRLLLAADHVNPNIPVEQGQTPLWIAAAFGNAEYVKLLLGNDEIDVNLRDRDNQTALVKASELGHVAVVKLLLGHEHIEPDTECDAGWTPLGIAVYNFNHEVAKLLLETNQVDVNADQGGPPLWSAVRYNDLAMVELLLATDGVDPNIVGGILKTHPLSEAVLDGSVEIAERLLLREDIDVNVVNSMGNTPLDSAMLESPGDRKQRMIELLLAKGAVHRQDLLSLNQVPGDA</sequence>
<dbReference type="PROSITE" id="PS50297">
    <property type="entry name" value="ANK_REP_REGION"/>
    <property type="match status" value="2"/>
</dbReference>
<dbReference type="SUPFAM" id="SSF48403">
    <property type="entry name" value="Ankyrin repeat"/>
    <property type="match status" value="2"/>
</dbReference>
<dbReference type="PROSITE" id="PS50181">
    <property type="entry name" value="FBOX"/>
    <property type="match status" value="1"/>
</dbReference>
<dbReference type="InterPro" id="IPR001810">
    <property type="entry name" value="F-box_dom"/>
</dbReference>
<evidence type="ECO:0000256" key="2">
    <source>
        <dbReference type="ARBA" id="ARBA00023043"/>
    </source>
</evidence>
<dbReference type="AlphaFoldDB" id="A0A2B7X9X5"/>
<dbReference type="Pfam" id="PF12796">
    <property type="entry name" value="Ank_2"/>
    <property type="match status" value="4"/>
</dbReference>
<keyword evidence="6" id="KW-1185">Reference proteome</keyword>
<evidence type="ECO:0000259" key="4">
    <source>
        <dbReference type="PROSITE" id="PS50181"/>
    </source>
</evidence>
<dbReference type="STRING" id="2060905.A0A2B7X9X5"/>
<evidence type="ECO:0000256" key="1">
    <source>
        <dbReference type="ARBA" id="ARBA00022737"/>
    </source>
</evidence>
<dbReference type="PANTHER" id="PTHR24198:SF165">
    <property type="entry name" value="ANKYRIN REPEAT-CONTAINING PROTEIN-RELATED"/>
    <property type="match status" value="1"/>
</dbReference>
<feature type="repeat" description="ANK" evidence="3">
    <location>
        <begin position="296"/>
        <end position="317"/>
    </location>
</feature>
<dbReference type="InterPro" id="IPR036770">
    <property type="entry name" value="Ankyrin_rpt-contain_sf"/>
</dbReference>
<evidence type="ECO:0000313" key="5">
    <source>
        <dbReference type="EMBL" id="PGH05448.1"/>
    </source>
</evidence>
<comment type="caution">
    <text evidence="5">The sequence shown here is derived from an EMBL/GenBank/DDBJ whole genome shotgun (WGS) entry which is preliminary data.</text>
</comment>
<dbReference type="Gene3D" id="1.25.40.20">
    <property type="entry name" value="Ankyrin repeat-containing domain"/>
    <property type="match status" value="4"/>
</dbReference>
<dbReference type="Proteomes" id="UP000224080">
    <property type="component" value="Unassembled WGS sequence"/>
</dbReference>
<feature type="domain" description="F-box" evidence="4">
    <location>
        <begin position="1"/>
        <end position="45"/>
    </location>
</feature>
<dbReference type="InterPro" id="IPR002110">
    <property type="entry name" value="Ankyrin_rpt"/>
</dbReference>
<dbReference type="PANTHER" id="PTHR24198">
    <property type="entry name" value="ANKYRIN REPEAT AND PROTEIN KINASE DOMAIN-CONTAINING PROTEIN"/>
    <property type="match status" value="1"/>
</dbReference>